<dbReference type="InterPro" id="IPR035979">
    <property type="entry name" value="RBD_domain_sf"/>
</dbReference>
<feature type="region of interest" description="Disordered" evidence="2">
    <location>
        <begin position="368"/>
        <end position="392"/>
    </location>
</feature>
<sequence>MQKLEEWQEVVKGRRRQYEGRTSGNGEHRITKFFISNLPKGCTPWDVKYVLGGFGEVASAYIARKYDKFGCRFFFISFRAVKDVRSLELRLNGVKMGHNKLRVNVAKFATENVEIENLGEKKGEVKKGKEAYKSNGHFEETEKARSNYRGGYSYKDTLVNKESRDNNNVESMEAVYSSKVVVIPEATQAFKELHGRALVGRVESLEKLITLDKLMVEAGIGEMVITYIGGLSVLLKFKSDEKAYNFLTDKDVWCRWFSMLDRWNGQVLSFERIAWVKIQGVPLNLAENSVFDKVAACFGKVVHKAHMCPDDCNLSSTIVGILVGEGVRICDSVVVKWKNRQFKVWVEEGSGTWDPDCVGAVEVPSFNTCRKSNEDEDNGGGERRSGGSELPINVEVEETILHGNLHEHGANNNDGGNIDTDGVGHGAFQFNSSNMGDIENNHHKRRRYKPKPNSVSKKVSPNNYGPRKRPRVENDDPFDLDRFIGIINDGNLWDKGLETQNQEGNTSAGGESLDKGTGPSCAEFDLNNMAEVEVPVENDDGSDEGIIGQESMEGVEGVAKEVEATISVGIAVGVDLSGCEVVVKKSIEDEGNNGVKG</sequence>
<dbReference type="Gene3D" id="3.30.70.330">
    <property type="match status" value="1"/>
</dbReference>
<dbReference type="Pfam" id="PF00076">
    <property type="entry name" value="RRM_1"/>
    <property type="match status" value="1"/>
</dbReference>
<dbReference type="SMART" id="SM00360">
    <property type="entry name" value="RRM"/>
    <property type="match status" value="1"/>
</dbReference>
<feature type="compositionally biased region" description="Low complexity" evidence="2">
    <location>
        <begin position="451"/>
        <end position="463"/>
    </location>
</feature>
<feature type="region of interest" description="Disordered" evidence="2">
    <location>
        <begin position="431"/>
        <end position="476"/>
    </location>
</feature>
<dbReference type="AlphaFoldDB" id="A0A2U1L5N1"/>
<feature type="region of interest" description="Disordered" evidence="2">
    <location>
        <begin position="495"/>
        <end position="517"/>
    </location>
</feature>
<dbReference type="OrthoDB" id="1744977at2759"/>
<comment type="caution">
    <text evidence="4">The sequence shown here is derived from an EMBL/GenBank/DDBJ whole genome shotgun (WGS) entry which is preliminary data.</text>
</comment>
<dbReference type="CDD" id="cd00590">
    <property type="entry name" value="RRM_SF"/>
    <property type="match status" value="1"/>
</dbReference>
<dbReference type="EMBL" id="PKPP01011356">
    <property type="protein sequence ID" value="PWA44295.1"/>
    <property type="molecule type" value="Genomic_DNA"/>
</dbReference>
<name>A0A2U1L5N1_ARTAN</name>
<dbReference type="STRING" id="35608.A0A2U1L5N1"/>
<reference evidence="4 5" key="1">
    <citation type="journal article" date="2018" name="Mol. Plant">
        <title>The genome of Artemisia annua provides insight into the evolution of Asteraceae family and artemisinin biosynthesis.</title>
        <authorList>
            <person name="Shen Q."/>
            <person name="Zhang L."/>
            <person name="Liao Z."/>
            <person name="Wang S."/>
            <person name="Yan T."/>
            <person name="Shi P."/>
            <person name="Liu M."/>
            <person name="Fu X."/>
            <person name="Pan Q."/>
            <person name="Wang Y."/>
            <person name="Lv Z."/>
            <person name="Lu X."/>
            <person name="Zhang F."/>
            <person name="Jiang W."/>
            <person name="Ma Y."/>
            <person name="Chen M."/>
            <person name="Hao X."/>
            <person name="Li L."/>
            <person name="Tang Y."/>
            <person name="Lv G."/>
            <person name="Zhou Y."/>
            <person name="Sun X."/>
            <person name="Brodelius P.E."/>
            <person name="Rose J.K.C."/>
            <person name="Tang K."/>
        </authorList>
    </citation>
    <scope>NUCLEOTIDE SEQUENCE [LARGE SCALE GENOMIC DNA]</scope>
    <source>
        <strain evidence="5">cv. Huhao1</strain>
        <tissue evidence="4">Leaf</tissue>
    </source>
</reference>
<evidence type="ECO:0000259" key="3">
    <source>
        <dbReference type="PROSITE" id="PS50102"/>
    </source>
</evidence>
<dbReference type="PROSITE" id="PS50102">
    <property type="entry name" value="RRM"/>
    <property type="match status" value="1"/>
</dbReference>
<evidence type="ECO:0000256" key="1">
    <source>
        <dbReference type="PROSITE-ProRule" id="PRU00176"/>
    </source>
</evidence>
<dbReference type="PANTHER" id="PTHR34427:SF5">
    <property type="entry name" value="DUF4283 DOMAIN-CONTAINING PROTEIN"/>
    <property type="match status" value="1"/>
</dbReference>
<proteinExistence type="predicted"/>
<evidence type="ECO:0000256" key="2">
    <source>
        <dbReference type="SAM" id="MobiDB-lite"/>
    </source>
</evidence>
<protein>
    <submittedName>
        <fullName evidence="4">Nucleotide-binding alpha-beta plait domain-containing protein</fullName>
    </submittedName>
</protein>
<feature type="domain" description="RRM" evidence="3">
    <location>
        <begin position="31"/>
        <end position="108"/>
    </location>
</feature>
<feature type="compositionally biased region" description="Polar residues" evidence="2">
    <location>
        <begin position="498"/>
        <end position="509"/>
    </location>
</feature>
<dbReference type="InterPro" id="IPR012677">
    <property type="entry name" value="Nucleotide-bd_a/b_plait_sf"/>
</dbReference>
<gene>
    <name evidence="4" type="ORF">CTI12_AA436710</name>
</gene>
<dbReference type="InterPro" id="IPR000504">
    <property type="entry name" value="RRM_dom"/>
</dbReference>
<dbReference type="SUPFAM" id="SSF54928">
    <property type="entry name" value="RNA-binding domain, RBD"/>
    <property type="match status" value="1"/>
</dbReference>
<dbReference type="Proteomes" id="UP000245207">
    <property type="component" value="Unassembled WGS sequence"/>
</dbReference>
<organism evidence="4 5">
    <name type="scientific">Artemisia annua</name>
    <name type="common">Sweet wormwood</name>
    <dbReference type="NCBI Taxonomy" id="35608"/>
    <lineage>
        <taxon>Eukaryota</taxon>
        <taxon>Viridiplantae</taxon>
        <taxon>Streptophyta</taxon>
        <taxon>Embryophyta</taxon>
        <taxon>Tracheophyta</taxon>
        <taxon>Spermatophyta</taxon>
        <taxon>Magnoliopsida</taxon>
        <taxon>eudicotyledons</taxon>
        <taxon>Gunneridae</taxon>
        <taxon>Pentapetalae</taxon>
        <taxon>asterids</taxon>
        <taxon>campanulids</taxon>
        <taxon>Asterales</taxon>
        <taxon>Asteraceae</taxon>
        <taxon>Asteroideae</taxon>
        <taxon>Anthemideae</taxon>
        <taxon>Artemisiinae</taxon>
        <taxon>Artemisia</taxon>
    </lineage>
</organism>
<accession>A0A2U1L5N1</accession>
<dbReference type="PANTHER" id="PTHR34427">
    <property type="entry name" value="DUF4283 DOMAIN PROTEIN"/>
    <property type="match status" value="1"/>
</dbReference>
<dbReference type="GO" id="GO:0003723">
    <property type="term" value="F:RNA binding"/>
    <property type="evidence" value="ECO:0007669"/>
    <property type="project" value="UniProtKB-UniRule"/>
</dbReference>
<keyword evidence="5" id="KW-1185">Reference proteome</keyword>
<keyword evidence="1" id="KW-0694">RNA-binding</keyword>
<evidence type="ECO:0000313" key="4">
    <source>
        <dbReference type="EMBL" id="PWA44295.1"/>
    </source>
</evidence>
<evidence type="ECO:0000313" key="5">
    <source>
        <dbReference type="Proteomes" id="UP000245207"/>
    </source>
</evidence>